<dbReference type="EMBL" id="JBBXMP010000180">
    <property type="protein sequence ID" value="KAL0060346.1"/>
    <property type="molecule type" value="Genomic_DNA"/>
</dbReference>
<evidence type="ECO:0000313" key="3">
    <source>
        <dbReference type="Proteomes" id="UP001437256"/>
    </source>
</evidence>
<dbReference type="Proteomes" id="UP001437256">
    <property type="component" value="Unassembled WGS sequence"/>
</dbReference>
<sequence>MTYDSIAGRAAVGPGKKRTKEVSKEETSSMTKEDKGKEKRGVTADGWIWCPRSTGKMNEEQIKHWAAICDRVQWTRAEAAFECWQEQLERKHAEFMRCIASFASHRAYAKEHSDMYETLRVDWETKYKACGIPILHNIPSGKTLSDQVAQFREVENKYFTFDRSTRPAFWDPTCHATWFGDIREEETGGKRKRDREESEEEEGET</sequence>
<feature type="compositionally biased region" description="Basic and acidic residues" evidence="1">
    <location>
        <begin position="20"/>
        <end position="39"/>
    </location>
</feature>
<gene>
    <name evidence="2" type="ORF">AAF712_012851</name>
</gene>
<accession>A0ABR2ZHC1</accession>
<reference evidence="2 3" key="1">
    <citation type="submission" date="2024-05" db="EMBL/GenBank/DDBJ databases">
        <title>A draft genome resource for the thread blight pathogen Marasmius tenuissimus strain MS-2.</title>
        <authorList>
            <person name="Yulfo-Soto G.E."/>
            <person name="Baruah I.K."/>
            <person name="Amoako-Attah I."/>
            <person name="Bukari Y."/>
            <person name="Meinhardt L.W."/>
            <person name="Bailey B.A."/>
            <person name="Cohen S.P."/>
        </authorList>
    </citation>
    <scope>NUCLEOTIDE SEQUENCE [LARGE SCALE GENOMIC DNA]</scope>
    <source>
        <strain evidence="2 3">MS-2</strain>
    </source>
</reference>
<evidence type="ECO:0000256" key="1">
    <source>
        <dbReference type="SAM" id="MobiDB-lite"/>
    </source>
</evidence>
<evidence type="ECO:0000313" key="2">
    <source>
        <dbReference type="EMBL" id="KAL0060346.1"/>
    </source>
</evidence>
<proteinExistence type="predicted"/>
<name>A0ABR2ZHC1_9AGAR</name>
<feature type="region of interest" description="Disordered" evidence="1">
    <location>
        <begin position="1"/>
        <end position="39"/>
    </location>
</feature>
<feature type="region of interest" description="Disordered" evidence="1">
    <location>
        <begin position="185"/>
        <end position="205"/>
    </location>
</feature>
<organism evidence="2 3">
    <name type="scientific">Marasmius tenuissimus</name>
    <dbReference type="NCBI Taxonomy" id="585030"/>
    <lineage>
        <taxon>Eukaryota</taxon>
        <taxon>Fungi</taxon>
        <taxon>Dikarya</taxon>
        <taxon>Basidiomycota</taxon>
        <taxon>Agaricomycotina</taxon>
        <taxon>Agaricomycetes</taxon>
        <taxon>Agaricomycetidae</taxon>
        <taxon>Agaricales</taxon>
        <taxon>Marasmiineae</taxon>
        <taxon>Marasmiaceae</taxon>
        <taxon>Marasmius</taxon>
    </lineage>
</organism>
<keyword evidence="3" id="KW-1185">Reference proteome</keyword>
<protein>
    <submittedName>
        <fullName evidence="2">Uncharacterized protein</fullName>
    </submittedName>
</protein>
<comment type="caution">
    <text evidence="2">The sequence shown here is derived from an EMBL/GenBank/DDBJ whole genome shotgun (WGS) entry which is preliminary data.</text>
</comment>